<protein>
    <submittedName>
        <fullName evidence="3">MarR family transcriptional regulator</fullName>
    </submittedName>
</protein>
<dbReference type="SMART" id="SM00347">
    <property type="entry name" value="HTH_MARR"/>
    <property type="match status" value="1"/>
</dbReference>
<dbReference type="RefSeq" id="WP_212018599.1">
    <property type="nucleotide sequence ID" value="NZ_JAAFYZ010000205.1"/>
</dbReference>
<comment type="caution">
    <text evidence="3">The sequence shown here is derived from an EMBL/GenBank/DDBJ whole genome shotgun (WGS) entry which is preliminary data.</text>
</comment>
<dbReference type="InterPro" id="IPR000835">
    <property type="entry name" value="HTH_MarR-typ"/>
</dbReference>
<evidence type="ECO:0000259" key="2">
    <source>
        <dbReference type="PROSITE" id="PS50995"/>
    </source>
</evidence>
<dbReference type="Pfam" id="PF12802">
    <property type="entry name" value="MarR_2"/>
    <property type="match status" value="1"/>
</dbReference>
<gene>
    <name evidence="3" type="ORF">KGQ19_38330</name>
</gene>
<dbReference type="InterPro" id="IPR052526">
    <property type="entry name" value="HTH-type_Bedaq_tolerance"/>
</dbReference>
<name>A0ABS5L3B9_9ACTN</name>
<evidence type="ECO:0000313" key="4">
    <source>
        <dbReference type="Proteomes" id="UP000730482"/>
    </source>
</evidence>
<dbReference type="PANTHER" id="PTHR39515:SF2">
    <property type="entry name" value="HTH-TYPE TRANSCRIPTIONAL REGULATOR RV0880"/>
    <property type="match status" value="1"/>
</dbReference>
<dbReference type="SUPFAM" id="SSF46785">
    <property type="entry name" value="Winged helix' DNA-binding domain"/>
    <property type="match status" value="1"/>
</dbReference>
<dbReference type="Proteomes" id="UP000730482">
    <property type="component" value="Unassembled WGS sequence"/>
</dbReference>
<dbReference type="PROSITE" id="PS50995">
    <property type="entry name" value="HTH_MARR_2"/>
    <property type="match status" value="1"/>
</dbReference>
<proteinExistence type="predicted"/>
<evidence type="ECO:0000313" key="3">
    <source>
        <dbReference type="EMBL" id="MBS2552730.1"/>
    </source>
</evidence>
<organism evidence="3 4">
    <name type="scientific">Catenulispora pinistramenti</name>
    <dbReference type="NCBI Taxonomy" id="2705254"/>
    <lineage>
        <taxon>Bacteria</taxon>
        <taxon>Bacillati</taxon>
        <taxon>Actinomycetota</taxon>
        <taxon>Actinomycetes</taxon>
        <taxon>Catenulisporales</taxon>
        <taxon>Catenulisporaceae</taxon>
        <taxon>Catenulispora</taxon>
    </lineage>
</organism>
<feature type="region of interest" description="Disordered" evidence="1">
    <location>
        <begin position="146"/>
        <end position="175"/>
    </location>
</feature>
<reference evidence="3 4" key="1">
    <citation type="submission" date="2020-02" db="EMBL/GenBank/DDBJ databases">
        <title>Acidophilic actinobacteria isolated from forest soil.</title>
        <authorList>
            <person name="Golinska P."/>
        </authorList>
    </citation>
    <scope>NUCLEOTIDE SEQUENCE [LARGE SCALE GENOMIC DNA]</scope>
    <source>
        <strain evidence="3 4">NL8</strain>
    </source>
</reference>
<dbReference type="InterPro" id="IPR036390">
    <property type="entry name" value="WH_DNA-bd_sf"/>
</dbReference>
<accession>A0ABS5L3B9</accession>
<dbReference type="InterPro" id="IPR036388">
    <property type="entry name" value="WH-like_DNA-bd_sf"/>
</dbReference>
<dbReference type="Gene3D" id="1.10.10.10">
    <property type="entry name" value="Winged helix-like DNA-binding domain superfamily/Winged helix DNA-binding domain"/>
    <property type="match status" value="1"/>
</dbReference>
<keyword evidence="4" id="KW-1185">Reference proteome</keyword>
<dbReference type="PANTHER" id="PTHR39515">
    <property type="entry name" value="CONSERVED PROTEIN"/>
    <property type="match status" value="1"/>
</dbReference>
<dbReference type="EMBL" id="JAAFYZ010000205">
    <property type="protein sequence ID" value="MBS2552730.1"/>
    <property type="molecule type" value="Genomic_DNA"/>
</dbReference>
<evidence type="ECO:0000256" key="1">
    <source>
        <dbReference type="SAM" id="MobiDB-lite"/>
    </source>
</evidence>
<feature type="domain" description="HTH marR-type" evidence="2">
    <location>
        <begin position="7"/>
        <end position="139"/>
    </location>
</feature>
<sequence length="175" mass="19066">MTSATEPSDLENVLAGLTRLIRRRMRAGLRLPRLRGAEIELLRLVREHPGLRVSEAAKELGLAGNSVSTLVKGLVELGMLERVADPSDGRATLLHVTPEADRRLLEWQERRSVLVQKHIDRLSEQDRAALTAALPAMRALAASLHEEAESGLGVDDEADPDSGAVSENREGEEGI</sequence>